<proteinExistence type="predicted"/>
<evidence type="ECO:0000313" key="2">
    <source>
        <dbReference type="Proteomes" id="UP000274327"/>
    </source>
</evidence>
<name>A0A426SHW8_9MICO</name>
<protein>
    <submittedName>
        <fullName evidence="1">Uncharacterized protein</fullName>
    </submittedName>
</protein>
<dbReference type="RefSeq" id="WP_126988143.1">
    <property type="nucleotide sequence ID" value="NZ_JALXWX010000032.1"/>
</dbReference>
<dbReference type="AlphaFoldDB" id="A0A426SHW8"/>
<dbReference type="Proteomes" id="UP000274327">
    <property type="component" value="Unassembled WGS sequence"/>
</dbReference>
<keyword evidence="2" id="KW-1185">Reference proteome</keyword>
<sequence length="88" mass="9529">MDESTDSTVLVEQAGQISLGRTAVAMHRTLSDRHSSYVVMRCRHGDEEVDLTARPGQEVDVPGAGRVLVVEVRASTTERRGAVLLQPA</sequence>
<dbReference type="GeneID" id="78121806"/>
<accession>A0A426SHW8</accession>
<organism evidence="1 2">
    <name type="scientific">Brachybacterium paraconglomeratum</name>
    <dbReference type="NCBI Taxonomy" id="173362"/>
    <lineage>
        <taxon>Bacteria</taxon>
        <taxon>Bacillati</taxon>
        <taxon>Actinomycetota</taxon>
        <taxon>Actinomycetes</taxon>
        <taxon>Micrococcales</taxon>
        <taxon>Dermabacteraceae</taxon>
        <taxon>Brachybacterium</taxon>
    </lineage>
</organism>
<comment type="caution">
    <text evidence="1">The sequence shown here is derived from an EMBL/GenBank/DDBJ whole genome shotgun (WGS) entry which is preliminary data.</text>
</comment>
<gene>
    <name evidence="1" type="ORF">DS079_12320</name>
</gene>
<evidence type="ECO:0000313" key="1">
    <source>
        <dbReference type="EMBL" id="RRR17735.1"/>
    </source>
</evidence>
<reference evidence="1 2" key="1">
    <citation type="submission" date="2018-07" db="EMBL/GenBank/DDBJ databases">
        <title>Brachybacteriurn paraconglorneratum KCTC 9916.</title>
        <authorList>
            <person name="Li Y."/>
        </authorList>
    </citation>
    <scope>NUCLEOTIDE SEQUENCE [LARGE SCALE GENOMIC DNA]</scope>
    <source>
        <strain evidence="1 2">KCTC 9916</strain>
    </source>
</reference>
<dbReference type="EMBL" id="QOCI01000010">
    <property type="protein sequence ID" value="RRR17735.1"/>
    <property type="molecule type" value="Genomic_DNA"/>
</dbReference>